<evidence type="ECO:0000256" key="3">
    <source>
        <dbReference type="ARBA" id="ARBA00034247"/>
    </source>
</evidence>
<dbReference type="Proteomes" id="UP001139319">
    <property type="component" value="Unassembled WGS sequence"/>
</dbReference>
<dbReference type="RefSeq" id="WP_253967098.1">
    <property type="nucleotide sequence ID" value="NZ_JAMFTH010000001.1"/>
</dbReference>
<dbReference type="SMART" id="SM00267">
    <property type="entry name" value="GGDEF"/>
    <property type="match status" value="1"/>
</dbReference>
<evidence type="ECO:0000259" key="4">
    <source>
        <dbReference type="PROSITE" id="PS50887"/>
    </source>
</evidence>
<evidence type="ECO:0000313" key="6">
    <source>
        <dbReference type="Proteomes" id="UP001139319"/>
    </source>
</evidence>
<feature type="domain" description="GGDEF" evidence="4">
    <location>
        <begin position="171"/>
        <end position="304"/>
    </location>
</feature>
<accession>A0A9X2HYI8</accession>
<dbReference type="CDD" id="cd01949">
    <property type="entry name" value="GGDEF"/>
    <property type="match status" value="1"/>
</dbReference>
<dbReference type="GO" id="GO:0052621">
    <property type="term" value="F:diguanylate cyclase activity"/>
    <property type="evidence" value="ECO:0007669"/>
    <property type="project" value="UniProtKB-EC"/>
</dbReference>
<dbReference type="InterPro" id="IPR000160">
    <property type="entry name" value="GGDEF_dom"/>
</dbReference>
<dbReference type="PANTHER" id="PTHR45138">
    <property type="entry name" value="REGULATORY COMPONENTS OF SENSORY TRANSDUCTION SYSTEM"/>
    <property type="match status" value="1"/>
</dbReference>
<gene>
    <name evidence="5" type="ORF">M6D89_05905</name>
</gene>
<evidence type="ECO:0000313" key="5">
    <source>
        <dbReference type="EMBL" id="MCP8898831.1"/>
    </source>
</evidence>
<dbReference type="GO" id="GO:0005886">
    <property type="term" value="C:plasma membrane"/>
    <property type="evidence" value="ECO:0007669"/>
    <property type="project" value="TreeGrafter"/>
</dbReference>
<dbReference type="EMBL" id="JAMFTH010000001">
    <property type="protein sequence ID" value="MCP8898831.1"/>
    <property type="molecule type" value="Genomic_DNA"/>
</dbReference>
<reference evidence="5" key="2">
    <citation type="submission" date="2023-01" db="EMBL/GenBank/DDBJ databases">
        <title>Gilvimarinus xylanilyticus HB14 isolated from Caulerpa lentillifera aquaculture base in Hainan, China.</title>
        <authorList>
            <person name="Zhang Y.-J."/>
        </authorList>
    </citation>
    <scope>NUCLEOTIDE SEQUENCE</scope>
    <source>
        <strain evidence="5">HB14</strain>
    </source>
</reference>
<proteinExistence type="predicted"/>
<organism evidence="5 6">
    <name type="scientific">Gilvimarinus xylanilyticus</name>
    <dbReference type="NCBI Taxonomy" id="2944139"/>
    <lineage>
        <taxon>Bacteria</taxon>
        <taxon>Pseudomonadati</taxon>
        <taxon>Pseudomonadota</taxon>
        <taxon>Gammaproteobacteria</taxon>
        <taxon>Cellvibrionales</taxon>
        <taxon>Cellvibrionaceae</taxon>
        <taxon>Gilvimarinus</taxon>
    </lineage>
</organism>
<dbReference type="PANTHER" id="PTHR45138:SF9">
    <property type="entry name" value="DIGUANYLATE CYCLASE DGCM-RELATED"/>
    <property type="match status" value="1"/>
</dbReference>
<dbReference type="GO" id="GO:1902201">
    <property type="term" value="P:negative regulation of bacterial-type flagellum-dependent cell motility"/>
    <property type="evidence" value="ECO:0007669"/>
    <property type="project" value="TreeGrafter"/>
</dbReference>
<dbReference type="AlphaFoldDB" id="A0A9X2HYI8"/>
<dbReference type="Gene3D" id="3.30.70.270">
    <property type="match status" value="1"/>
</dbReference>
<dbReference type="SUPFAM" id="SSF55073">
    <property type="entry name" value="Nucleotide cyclase"/>
    <property type="match status" value="1"/>
</dbReference>
<dbReference type="FunFam" id="3.30.70.270:FF:000001">
    <property type="entry name" value="Diguanylate cyclase domain protein"/>
    <property type="match status" value="1"/>
</dbReference>
<evidence type="ECO:0000256" key="2">
    <source>
        <dbReference type="ARBA" id="ARBA00012528"/>
    </source>
</evidence>
<dbReference type="PROSITE" id="PS50887">
    <property type="entry name" value="GGDEF"/>
    <property type="match status" value="1"/>
</dbReference>
<name>A0A9X2HYI8_9GAMM</name>
<dbReference type="InterPro" id="IPR043128">
    <property type="entry name" value="Rev_trsase/Diguanyl_cyclase"/>
</dbReference>
<sequence length="315" mass="34905">MRDLSPTGSAQTAGTLTPEIFGDTASGGLLLDTRARLAHALQTTLQSDDLVSIFFRHSRNLVSYDGLVYQDPQQRHIKLGQQTTHHCLYNLSLPDSDLGRITFYRRQRFSDTEQQCLESLLASLAFPLRNAQHYQKAVRMALIDPLTQVGNRAALDRTLDHEHQLLQRGGQGFALLMIDIDHFKQINDLHGHGAGDKIIAEVAATIERISRGSDTTFRYGGEEFSLVLSATGASGGLITAERLRRAIEQMKFIHNGKIIHTTVSIGVSACQDADESLDQLLERADSALYKAKRAGRNRACCEAPEITEKSLKKPR</sequence>
<dbReference type="InterPro" id="IPR050469">
    <property type="entry name" value="Diguanylate_Cyclase"/>
</dbReference>
<keyword evidence="6" id="KW-1185">Reference proteome</keyword>
<evidence type="ECO:0000256" key="1">
    <source>
        <dbReference type="ARBA" id="ARBA00001946"/>
    </source>
</evidence>
<reference evidence="5" key="1">
    <citation type="submission" date="2022-05" db="EMBL/GenBank/DDBJ databases">
        <authorList>
            <person name="Sun H.-N."/>
        </authorList>
    </citation>
    <scope>NUCLEOTIDE SEQUENCE</scope>
    <source>
        <strain evidence="5">HB14</strain>
    </source>
</reference>
<comment type="catalytic activity">
    <reaction evidence="3">
        <text>2 GTP = 3',3'-c-di-GMP + 2 diphosphate</text>
        <dbReference type="Rhea" id="RHEA:24898"/>
        <dbReference type="ChEBI" id="CHEBI:33019"/>
        <dbReference type="ChEBI" id="CHEBI:37565"/>
        <dbReference type="ChEBI" id="CHEBI:58805"/>
        <dbReference type="EC" id="2.7.7.65"/>
    </reaction>
</comment>
<dbReference type="Pfam" id="PF00990">
    <property type="entry name" value="GGDEF"/>
    <property type="match status" value="1"/>
</dbReference>
<comment type="caution">
    <text evidence="5">The sequence shown here is derived from an EMBL/GenBank/DDBJ whole genome shotgun (WGS) entry which is preliminary data.</text>
</comment>
<dbReference type="NCBIfam" id="TIGR00254">
    <property type="entry name" value="GGDEF"/>
    <property type="match status" value="1"/>
</dbReference>
<protein>
    <recommendedName>
        <fullName evidence="2">diguanylate cyclase</fullName>
        <ecNumber evidence="2">2.7.7.65</ecNumber>
    </recommendedName>
</protein>
<dbReference type="EC" id="2.7.7.65" evidence="2"/>
<comment type="cofactor">
    <cofactor evidence="1">
        <name>Mg(2+)</name>
        <dbReference type="ChEBI" id="CHEBI:18420"/>
    </cofactor>
</comment>
<dbReference type="InterPro" id="IPR029787">
    <property type="entry name" value="Nucleotide_cyclase"/>
</dbReference>
<dbReference type="GO" id="GO:0043709">
    <property type="term" value="P:cell adhesion involved in single-species biofilm formation"/>
    <property type="evidence" value="ECO:0007669"/>
    <property type="project" value="TreeGrafter"/>
</dbReference>